<feature type="transmembrane region" description="Helical" evidence="1">
    <location>
        <begin position="20"/>
        <end position="36"/>
    </location>
</feature>
<proteinExistence type="predicted"/>
<evidence type="ECO:0000256" key="1">
    <source>
        <dbReference type="SAM" id="Phobius"/>
    </source>
</evidence>
<name>A0A084UDL8_9HYPH</name>
<reference evidence="2 3" key="1">
    <citation type="submission" date="2014-05" db="EMBL/GenBank/DDBJ databases">
        <title>Draft Genome Sequence of Nitratireductor basaltis Strain UMTGB225, A Marine Bacterium Isolated from Green Barrel Tunicate.</title>
        <authorList>
            <person name="Gan H.Y."/>
        </authorList>
    </citation>
    <scope>NUCLEOTIDE SEQUENCE [LARGE SCALE GENOMIC DNA]</scope>
    <source>
        <strain evidence="2 3">UMTGB225</strain>
    </source>
</reference>
<protein>
    <submittedName>
        <fullName evidence="2">Uncharacterized protein</fullName>
    </submittedName>
</protein>
<accession>A0A084UDL8</accession>
<dbReference type="RefSeq" id="WP_036482561.1">
    <property type="nucleotide sequence ID" value="NZ_JMQM01000001.1"/>
</dbReference>
<gene>
    <name evidence="2" type="ORF">EL18_02096</name>
</gene>
<dbReference type="PATRIC" id="fig|472175.3.peg.2094"/>
<comment type="caution">
    <text evidence="2">The sequence shown here is derived from an EMBL/GenBank/DDBJ whole genome shotgun (WGS) entry which is preliminary data.</text>
</comment>
<dbReference type="OrthoDB" id="8454921at2"/>
<feature type="transmembrane region" description="Helical" evidence="1">
    <location>
        <begin position="42"/>
        <end position="59"/>
    </location>
</feature>
<dbReference type="STRING" id="472175.EL18_02096"/>
<keyword evidence="1" id="KW-0812">Transmembrane</keyword>
<dbReference type="EMBL" id="JMQM01000001">
    <property type="protein sequence ID" value="KFB11054.1"/>
    <property type="molecule type" value="Genomic_DNA"/>
</dbReference>
<evidence type="ECO:0000313" key="2">
    <source>
        <dbReference type="EMBL" id="KFB11054.1"/>
    </source>
</evidence>
<keyword evidence="1" id="KW-0472">Membrane</keyword>
<keyword evidence="3" id="KW-1185">Reference proteome</keyword>
<dbReference type="AlphaFoldDB" id="A0A084UDL8"/>
<evidence type="ECO:0000313" key="3">
    <source>
        <dbReference type="Proteomes" id="UP000053675"/>
    </source>
</evidence>
<sequence>MKQEVIIIKEGVVQSLVRDVGTFATFLTLIGVGVLLESSAMQWAGVIIGFFVIAVRATGHAKRHTMTIEQARARLDELAR</sequence>
<keyword evidence="1" id="KW-1133">Transmembrane helix</keyword>
<dbReference type="Proteomes" id="UP000053675">
    <property type="component" value="Unassembled WGS sequence"/>
</dbReference>
<organism evidence="2 3">
    <name type="scientific">Nitratireductor basaltis</name>
    <dbReference type="NCBI Taxonomy" id="472175"/>
    <lineage>
        <taxon>Bacteria</taxon>
        <taxon>Pseudomonadati</taxon>
        <taxon>Pseudomonadota</taxon>
        <taxon>Alphaproteobacteria</taxon>
        <taxon>Hyphomicrobiales</taxon>
        <taxon>Phyllobacteriaceae</taxon>
        <taxon>Nitratireductor</taxon>
    </lineage>
</organism>